<gene>
    <name evidence="6" type="ORF">BUW47_09960</name>
</gene>
<dbReference type="GO" id="GO:0003677">
    <property type="term" value="F:DNA binding"/>
    <property type="evidence" value="ECO:0007669"/>
    <property type="project" value="UniProtKB-UniRule"/>
</dbReference>
<dbReference type="PRINTS" id="PR00035">
    <property type="entry name" value="HTHGNTR"/>
</dbReference>
<reference evidence="6 7" key="1">
    <citation type="submission" date="2016-12" db="EMBL/GenBank/DDBJ databases">
        <title>Complete Genome Sequence of Lactobacillus fermentum Strain SNUV175, a Probiotic for Treatment of Bacterial Vaginosis.</title>
        <authorList>
            <person name="Lee S."/>
            <person name="You H.J."/>
            <person name="Kwon B."/>
            <person name="Ko G."/>
        </authorList>
    </citation>
    <scope>NUCLEOTIDE SEQUENCE [LARGE SCALE GENOMIC DNA]</scope>
    <source>
        <strain evidence="6 7">SNUV175</strain>
    </source>
</reference>
<sequence>MATNKQAMIAKDLANKIKFQQYQPGDLLPSESVLCELYGTARGTIRKALDQLTELGLIQKVRGKGSVVLDLQRFTFPVSGLTSFSELNSSLGMHAKTSVLINQPATTPTHFMEKEIGALPSIHLRRLRQINGTPVVVDDDYLLTPPIDKVPTAAAEQSIYQYFEGELGLKIAYATKEITVVPASPDIAAELKLAAGSLAVVVKSLVYLEDTTLFQLTTSYHRPDRFRFIDFARRQSI</sequence>
<keyword evidence="3" id="KW-0804">Transcription</keyword>
<dbReference type="InterPro" id="IPR012770">
    <property type="entry name" value="TreR"/>
</dbReference>
<dbReference type="SUPFAM" id="SSF46785">
    <property type="entry name" value="Winged helix' DNA-binding domain"/>
    <property type="match status" value="1"/>
</dbReference>
<evidence type="ECO:0000313" key="7">
    <source>
        <dbReference type="Proteomes" id="UP000185427"/>
    </source>
</evidence>
<dbReference type="PROSITE" id="PS50949">
    <property type="entry name" value="HTH_GNTR"/>
    <property type="match status" value="1"/>
</dbReference>
<dbReference type="NCBIfam" id="TIGR02404">
    <property type="entry name" value="trehalos_R_Bsub"/>
    <property type="match status" value="1"/>
</dbReference>
<dbReference type="Gene3D" id="1.10.10.10">
    <property type="entry name" value="Winged helix-like DNA-binding domain superfamily/Winged helix DNA-binding domain"/>
    <property type="match status" value="1"/>
</dbReference>
<dbReference type="InterPro" id="IPR011663">
    <property type="entry name" value="UTRA"/>
</dbReference>
<dbReference type="GeneID" id="83714519"/>
<organism evidence="6 7">
    <name type="scientific">Limosilactobacillus fermentum</name>
    <name type="common">Lactobacillus fermentum</name>
    <dbReference type="NCBI Taxonomy" id="1613"/>
    <lineage>
        <taxon>Bacteria</taxon>
        <taxon>Bacillati</taxon>
        <taxon>Bacillota</taxon>
        <taxon>Bacilli</taxon>
        <taxon>Lactobacillales</taxon>
        <taxon>Lactobacillaceae</taxon>
        <taxon>Limosilactobacillus</taxon>
    </lineage>
</organism>
<dbReference type="Proteomes" id="UP000185427">
    <property type="component" value="Chromosome"/>
</dbReference>
<dbReference type="CDD" id="cd07377">
    <property type="entry name" value="WHTH_GntR"/>
    <property type="match status" value="1"/>
</dbReference>
<keyword evidence="1" id="KW-0805">Transcription regulation</keyword>
<dbReference type="PANTHER" id="PTHR44846">
    <property type="entry name" value="MANNOSYL-D-GLYCERATE TRANSPORT/METABOLISM SYSTEM REPRESSOR MNGR-RELATED"/>
    <property type="match status" value="1"/>
</dbReference>
<dbReference type="AlphaFoldDB" id="A0A1L7GX69"/>
<feature type="domain" description="HTH gntR-type" evidence="5">
    <location>
        <begin position="3"/>
        <end position="71"/>
    </location>
</feature>
<dbReference type="InterPro" id="IPR036388">
    <property type="entry name" value="WH-like_DNA-bd_sf"/>
</dbReference>
<proteinExistence type="predicted"/>
<dbReference type="InterPro" id="IPR000524">
    <property type="entry name" value="Tscrpt_reg_HTH_GntR"/>
</dbReference>
<dbReference type="Pfam" id="PF07702">
    <property type="entry name" value="UTRA"/>
    <property type="match status" value="1"/>
</dbReference>
<evidence type="ECO:0000256" key="3">
    <source>
        <dbReference type="ARBA" id="ARBA00023163"/>
    </source>
</evidence>
<evidence type="ECO:0000313" key="6">
    <source>
        <dbReference type="EMBL" id="APU46705.1"/>
    </source>
</evidence>
<dbReference type="EMBL" id="CP019030">
    <property type="protein sequence ID" value="APU46705.1"/>
    <property type="molecule type" value="Genomic_DNA"/>
</dbReference>
<dbReference type="GO" id="GO:0003700">
    <property type="term" value="F:DNA-binding transcription factor activity"/>
    <property type="evidence" value="ECO:0007669"/>
    <property type="project" value="UniProtKB-UniRule"/>
</dbReference>
<protein>
    <recommendedName>
        <fullName evidence="4">Trehalose operon repressor</fullName>
    </recommendedName>
</protein>
<dbReference type="GO" id="GO:0045892">
    <property type="term" value="P:negative regulation of DNA-templated transcription"/>
    <property type="evidence" value="ECO:0007669"/>
    <property type="project" value="TreeGrafter"/>
</dbReference>
<dbReference type="InterPro" id="IPR028978">
    <property type="entry name" value="Chorismate_lyase_/UTRA_dom_sf"/>
</dbReference>
<evidence type="ECO:0000256" key="2">
    <source>
        <dbReference type="ARBA" id="ARBA00023125"/>
    </source>
</evidence>
<evidence type="ECO:0000256" key="4">
    <source>
        <dbReference type="NCBIfam" id="TIGR02404"/>
    </source>
</evidence>
<accession>A0A1L7GX69</accession>
<dbReference type="InterPro" id="IPR036390">
    <property type="entry name" value="WH_DNA-bd_sf"/>
</dbReference>
<dbReference type="PANTHER" id="PTHR44846:SF12">
    <property type="entry name" value="HTH-TYPE TRANSCRIPTIONAL REGULATOR TRER"/>
    <property type="match status" value="1"/>
</dbReference>
<dbReference type="OrthoDB" id="9816541at2"/>
<dbReference type="SMART" id="SM00345">
    <property type="entry name" value="HTH_GNTR"/>
    <property type="match status" value="1"/>
</dbReference>
<dbReference type="Gene3D" id="3.40.1410.10">
    <property type="entry name" value="Chorismate lyase-like"/>
    <property type="match status" value="1"/>
</dbReference>
<evidence type="ECO:0000259" key="5">
    <source>
        <dbReference type="PROSITE" id="PS50949"/>
    </source>
</evidence>
<dbReference type="RefSeq" id="WP_021349211.1">
    <property type="nucleotide sequence ID" value="NZ_CP019030.1"/>
</dbReference>
<evidence type="ECO:0000256" key="1">
    <source>
        <dbReference type="ARBA" id="ARBA00023015"/>
    </source>
</evidence>
<name>A0A1L7GX69_LIMFE</name>
<dbReference type="InterPro" id="IPR050679">
    <property type="entry name" value="Bact_HTH_transcr_reg"/>
</dbReference>
<dbReference type="SMART" id="SM00866">
    <property type="entry name" value="UTRA"/>
    <property type="match status" value="1"/>
</dbReference>
<dbReference type="Pfam" id="PF00392">
    <property type="entry name" value="GntR"/>
    <property type="match status" value="1"/>
</dbReference>
<keyword evidence="2" id="KW-0238">DNA-binding</keyword>
<dbReference type="SUPFAM" id="SSF64288">
    <property type="entry name" value="Chorismate lyase-like"/>
    <property type="match status" value="1"/>
</dbReference>